<keyword evidence="3" id="KW-1185">Reference proteome</keyword>
<feature type="transmembrane region" description="Helical" evidence="1">
    <location>
        <begin position="5"/>
        <end position="28"/>
    </location>
</feature>
<evidence type="ECO:0000256" key="1">
    <source>
        <dbReference type="SAM" id="Phobius"/>
    </source>
</evidence>
<dbReference type="EMBL" id="JBHTNH010000019">
    <property type="protein sequence ID" value="MFD1361771.1"/>
    <property type="molecule type" value="Genomic_DNA"/>
</dbReference>
<evidence type="ECO:0000313" key="3">
    <source>
        <dbReference type="Proteomes" id="UP001597178"/>
    </source>
</evidence>
<sequence length="53" mass="5924">MGKKVVLLVITGTLAILIAGWFALQYVIDHYDVDRDTSQPVQTDMIQDTDTIT</sequence>
<evidence type="ECO:0000313" key="2">
    <source>
        <dbReference type="EMBL" id="MFD1361771.1"/>
    </source>
</evidence>
<dbReference type="RefSeq" id="WP_382399659.1">
    <property type="nucleotide sequence ID" value="NZ_JBHTNH010000019.1"/>
</dbReference>
<proteinExistence type="predicted"/>
<name>A0ABW3ZTQ5_9BACI</name>
<keyword evidence="1" id="KW-0812">Transmembrane</keyword>
<protein>
    <recommendedName>
        <fullName evidence="4">YtzI protein</fullName>
    </recommendedName>
</protein>
<reference evidence="3" key="1">
    <citation type="journal article" date="2019" name="Int. J. Syst. Evol. Microbiol.">
        <title>The Global Catalogue of Microorganisms (GCM) 10K type strain sequencing project: providing services to taxonomists for standard genome sequencing and annotation.</title>
        <authorList>
            <consortium name="The Broad Institute Genomics Platform"/>
            <consortium name="The Broad Institute Genome Sequencing Center for Infectious Disease"/>
            <person name="Wu L."/>
            <person name="Ma J."/>
        </authorList>
    </citation>
    <scope>NUCLEOTIDE SEQUENCE [LARGE SCALE GENOMIC DNA]</scope>
    <source>
        <strain evidence="3">CCUG 54822</strain>
    </source>
</reference>
<accession>A0ABW3ZTQ5</accession>
<keyword evidence="1" id="KW-0472">Membrane</keyword>
<dbReference type="Proteomes" id="UP001597178">
    <property type="component" value="Unassembled WGS sequence"/>
</dbReference>
<keyword evidence="1" id="KW-1133">Transmembrane helix</keyword>
<comment type="caution">
    <text evidence="2">The sequence shown here is derived from an EMBL/GenBank/DDBJ whole genome shotgun (WGS) entry which is preliminary data.</text>
</comment>
<gene>
    <name evidence="2" type="ORF">ACFQ4A_08905</name>
</gene>
<evidence type="ECO:0008006" key="4">
    <source>
        <dbReference type="Google" id="ProtNLM"/>
    </source>
</evidence>
<organism evidence="2 3">
    <name type="scientific">Lentibacillus salinarum</name>
    <dbReference type="NCBI Taxonomy" id="446820"/>
    <lineage>
        <taxon>Bacteria</taxon>
        <taxon>Bacillati</taxon>
        <taxon>Bacillota</taxon>
        <taxon>Bacilli</taxon>
        <taxon>Bacillales</taxon>
        <taxon>Bacillaceae</taxon>
        <taxon>Lentibacillus</taxon>
    </lineage>
</organism>